<feature type="compositionally biased region" description="Low complexity" evidence="1">
    <location>
        <begin position="87"/>
        <end position="98"/>
    </location>
</feature>
<keyword evidence="2" id="KW-0812">Transmembrane</keyword>
<feature type="domain" description="Type II secretion system protein GspB C-terminal" evidence="3">
    <location>
        <begin position="246"/>
        <end position="301"/>
    </location>
</feature>
<comment type="caution">
    <text evidence="4">The sequence shown here is derived from an EMBL/GenBank/DDBJ whole genome shotgun (WGS) entry which is preliminary data.</text>
</comment>
<dbReference type="Pfam" id="PF16537">
    <property type="entry name" value="T2SSB"/>
    <property type="match status" value="1"/>
</dbReference>
<evidence type="ECO:0000313" key="4">
    <source>
        <dbReference type="EMBL" id="GAA0710434.1"/>
    </source>
</evidence>
<organism evidence="4 5">
    <name type="scientific">Dokdonella soli</name>
    <dbReference type="NCBI Taxonomy" id="529810"/>
    <lineage>
        <taxon>Bacteria</taxon>
        <taxon>Pseudomonadati</taxon>
        <taxon>Pseudomonadota</taxon>
        <taxon>Gammaproteobacteria</taxon>
        <taxon>Lysobacterales</taxon>
        <taxon>Rhodanobacteraceae</taxon>
        <taxon>Dokdonella</taxon>
    </lineage>
</organism>
<reference evidence="5" key="1">
    <citation type="journal article" date="2019" name="Int. J. Syst. Evol. Microbiol.">
        <title>The Global Catalogue of Microorganisms (GCM) 10K type strain sequencing project: providing services to taxonomists for standard genome sequencing and annotation.</title>
        <authorList>
            <consortium name="The Broad Institute Genomics Platform"/>
            <consortium name="The Broad Institute Genome Sequencing Center for Infectious Disease"/>
            <person name="Wu L."/>
            <person name="Ma J."/>
        </authorList>
    </citation>
    <scope>NUCLEOTIDE SEQUENCE [LARGE SCALE GENOMIC DNA]</scope>
    <source>
        <strain evidence="5">JCM 15421</strain>
    </source>
</reference>
<sequence length="308" mass="31771">MSLILEALKKSEQQRRLGEAPTLASPVIAARRGRSVLPLLGALIAAALGVGWWLTRPPAPSPPGEQATHAGSVARSADAPIAKPSTPAALNPAAQPANRMASGHDTPVRHAPIAARPATGTPDAVVNDRSVLPVQPAPPGSDRPGAVLPLPPAPPMVAGPNTPPTTTLSAQPMPEKPASAALAQPSANPVVAPAVATATKPDRIAAPSAVAPTPAPAPPPAAAQAKPQQPALPSVWELPYATRKDLPDLALTMHVYAADPHERFVVIKGNRHVEGDDLGDGVLLREIRVDGIVLDFKGQRFVYPRDGR</sequence>
<dbReference type="EMBL" id="BAAAEU010000006">
    <property type="protein sequence ID" value="GAA0710434.1"/>
    <property type="molecule type" value="Genomic_DNA"/>
</dbReference>
<feature type="compositionally biased region" description="Pro residues" evidence="1">
    <location>
        <begin position="149"/>
        <end position="163"/>
    </location>
</feature>
<dbReference type="RefSeq" id="WP_343788115.1">
    <property type="nucleotide sequence ID" value="NZ_BAAAEU010000006.1"/>
</dbReference>
<protein>
    <recommendedName>
        <fullName evidence="3">Type II secretion system protein GspB C-terminal domain-containing protein</fullName>
    </recommendedName>
</protein>
<feature type="transmembrane region" description="Helical" evidence="2">
    <location>
        <begin position="36"/>
        <end position="54"/>
    </location>
</feature>
<keyword evidence="2" id="KW-1133">Transmembrane helix</keyword>
<feature type="region of interest" description="Disordered" evidence="1">
    <location>
        <begin position="59"/>
        <end position="176"/>
    </location>
</feature>
<evidence type="ECO:0000256" key="1">
    <source>
        <dbReference type="SAM" id="MobiDB-lite"/>
    </source>
</evidence>
<evidence type="ECO:0000313" key="5">
    <source>
        <dbReference type="Proteomes" id="UP001501523"/>
    </source>
</evidence>
<evidence type="ECO:0000259" key="3">
    <source>
        <dbReference type="Pfam" id="PF16537"/>
    </source>
</evidence>
<dbReference type="PRINTS" id="PR01217">
    <property type="entry name" value="PRICHEXTENSN"/>
</dbReference>
<accession>A0ABP3TKN2</accession>
<proteinExistence type="predicted"/>
<feature type="region of interest" description="Disordered" evidence="1">
    <location>
        <begin position="207"/>
        <end position="227"/>
    </location>
</feature>
<evidence type="ECO:0000256" key="2">
    <source>
        <dbReference type="SAM" id="Phobius"/>
    </source>
</evidence>
<dbReference type="InterPro" id="IPR032389">
    <property type="entry name" value="GspB_C"/>
</dbReference>
<dbReference type="Proteomes" id="UP001501523">
    <property type="component" value="Unassembled WGS sequence"/>
</dbReference>
<name>A0ABP3TKN2_9GAMM</name>
<gene>
    <name evidence="4" type="ORF">GCM10009105_11570</name>
</gene>
<keyword evidence="5" id="KW-1185">Reference proteome</keyword>
<keyword evidence="2" id="KW-0472">Membrane</keyword>